<sequence length="285" mass="32950">MGAIWSSEKPSSSAPDDLEQPPHPPTQSNYPRYYGEAVPPVCSDRLEDLYDELYEKLYYVQRTNQEDYIVAFHACEKDNPRVEPEEWFILVERIPRVYEYLAHRSANTNINTLDVNVDVDTPIDLHPRIVNTSTIWLRADLSIALSGFINATIPTNEYPYSPDGTRYEAEIYYPTTPSGHPQLTPKIDLSDWATFVWQLMRQDACSDGKRWALPTDSLEEEEEADGEEEGDVNPWGRHVQRLKEGKLQLLEEERLGPILVKAWKGGMKVQRRFWKRYESICGRLG</sequence>
<organism evidence="2 3">
    <name type="scientific">Penicillium subrubescens</name>
    <dbReference type="NCBI Taxonomy" id="1316194"/>
    <lineage>
        <taxon>Eukaryota</taxon>
        <taxon>Fungi</taxon>
        <taxon>Dikarya</taxon>
        <taxon>Ascomycota</taxon>
        <taxon>Pezizomycotina</taxon>
        <taxon>Eurotiomycetes</taxon>
        <taxon>Eurotiomycetidae</taxon>
        <taxon>Eurotiales</taxon>
        <taxon>Aspergillaceae</taxon>
        <taxon>Penicillium</taxon>
    </lineage>
</organism>
<keyword evidence="3" id="KW-1185">Reference proteome</keyword>
<feature type="region of interest" description="Disordered" evidence="1">
    <location>
        <begin position="1"/>
        <end position="35"/>
    </location>
</feature>
<reference evidence="2 3" key="1">
    <citation type="submission" date="2016-10" db="EMBL/GenBank/DDBJ databases">
        <title>Genome sequence of the ascomycete fungus Penicillium subrubescens.</title>
        <authorList>
            <person name="De Vries R.P."/>
            <person name="Peng M."/>
            <person name="Dilokpimol A."/>
            <person name="Hilden K."/>
            <person name="Makela M.R."/>
            <person name="Grigoriev I."/>
            <person name="Riley R."/>
            <person name="Granchi Z."/>
        </authorList>
    </citation>
    <scope>NUCLEOTIDE SEQUENCE [LARGE SCALE GENOMIC DNA]</scope>
    <source>
        <strain evidence="2 3">CBS 132785</strain>
    </source>
</reference>
<dbReference type="STRING" id="1316194.A0A1Q5TRL0"/>
<dbReference type="Proteomes" id="UP000186955">
    <property type="component" value="Unassembled WGS sequence"/>
</dbReference>
<evidence type="ECO:0000313" key="3">
    <source>
        <dbReference type="Proteomes" id="UP000186955"/>
    </source>
</evidence>
<proteinExistence type="predicted"/>
<accession>A0A1Q5TRL0</accession>
<dbReference type="AlphaFoldDB" id="A0A1Q5TRL0"/>
<feature type="region of interest" description="Disordered" evidence="1">
    <location>
        <begin position="216"/>
        <end position="237"/>
    </location>
</feature>
<comment type="caution">
    <text evidence="2">The sequence shown here is derived from an EMBL/GenBank/DDBJ whole genome shotgun (WGS) entry which is preliminary data.</text>
</comment>
<gene>
    <name evidence="2" type="ORF">PENSUB_6940</name>
</gene>
<evidence type="ECO:0000256" key="1">
    <source>
        <dbReference type="SAM" id="MobiDB-lite"/>
    </source>
</evidence>
<protein>
    <submittedName>
        <fullName evidence="2">Uncharacterized protein</fullName>
    </submittedName>
</protein>
<dbReference type="EMBL" id="MNBE01000622">
    <property type="protein sequence ID" value="OKP02868.1"/>
    <property type="molecule type" value="Genomic_DNA"/>
</dbReference>
<evidence type="ECO:0000313" key="2">
    <source>
        <dbReference type="EMBL" id="OKP02868.1"/>
    </source>
</evidence>
<name>A0A1Q5TRL0_9EURO</name>
<feature type="compositionally biased region" description="Acidic residues" evidence="1">
    <location>
        <begin position="217"/>
        <end position="231"/>
    </location>
</feature>